<dbReference type="RefSeq" id="WP_066217163.1">
    <property type="nucleotide sequence ID" value="NZ_FNSN01000002.1"/>
</dbReference>
<sequence>MEHQAETPETEPQPSRRAKRIVTFGIPAVVIAGAIAGILVATNQPTAEPAAVATSQAPVATPSTTTASPSPKPTATKKPVAAKAKAKPAPKSTASAAQAPAAGSATSQSQPDTGTAEGQIPQAGAPAQGSSGGSGTSGSNGGGWVPAPAPAAPAPKPAAPKPAPAPAPVPAPQPPVQENHYPPQTLSSINAARMGLGAPGFVPFTGGCVQVASAWGSTLDGAEGYVIHPGVVGYQRAGMKIAGTFALDGQVNGRSGTLTVYSCP</sequence>
<dbReference type="PRINTS" id="PR01217">
    <property type="entry name" value="PRICHEXTENSN"/>
</dbReference>
<accession>A0A1H4I820</accession>
<dbReference type="AlphaFoldDB" id="A0A1H4I820"/>
<gene>
    <name evidence="3" type="ORF">SAMN04489745_0050</name>
    <name evidence="4" type="ORF">SAMN04489745_0123</name>
</gene>
<evidence type="ECO:0000313" key="5">
    <source>
        <dbReference type="Proteomes" id="UP000182652"/>
    </source>
</evidence>
<keyword evidence="5" id="KW-1185">Reference proteome</keyword>
<proteinExistence type="predicted"/>
<evidence type="ECO:0000256" key="1">
    <source>
        <dbReference type="SAM" id="MobiDB-lite"/>
    </source>
</evidence>
<feature type="compositionally biased region" description="Low complexity" evidence="1">
    <location>
        <begin position="53"/>
        <end position="111"/>
    </location>
</feature>
<evidence type="ECO:0000256" key="2">
    <source>
        <dbReference type="SAM" id="Phobius"/>
    </source>
</evidence>
<feature type="transmembrane region" description="Helical" evidence="2">
    <location>
        <begin position="21"/>
        <end position="41"/>
    </location>
</feature>
<keyword evidence="2" id="KW-0472">Membrane</keyword>
<feature type="compositionally biased region" description="Gly residues" evidence="1">
    <location>
        <begin position="130"/>
        <end position="144"/>
    </location>
</feature>
<dbReference type="STRING" id="156980.SAMN04489745_0050"/>
<keyword evidence="2" id="KW-0812">Transmembrane</keyword>
<evidence type="ECO:0000313" key="4">
    <source>
        <dbReference type="EMBL" id="SEB30234.1"/>
    </source>
</evidence>
<dbReference type="Proteomes" id="UP000182652">
    <property type="component" value="Unassembled WGS sequence"/>
</dbReference>
<feature type="compositionally biased region" description="Pro residues" evidence="1">
    <location>
        <begin position="147"/>
        <end position="175"/>
    </location>
</feature>
<dbReference type="EMBL" id="FNSN01000002">
    <property type="protein sequence ID" value="SEB29439.1"/>
    <property type="molecule type" value="Genomic_DNA"/>
</dbReference>
<organism evidence="4 5">
    <name type="scientific">Arthrobacter woluwensis</name>
    <dbReference type="NCBI Taxonomy" id="156980"/>
    <lineage>
        <taxon>Bacteria</taxon>
        <taxon>Bacillati</taxon>
        <taxon>Actinomycetota</taxon>
        <taxon>Actinomycetes</taxon>
        <taxon>Micrococcales</taxon>
        <taxon>Micrococcaceae</taxon>
        <taxon>Arthrobacter</taxon>
    </lineage>
</organism>
<dbReference type="EMBL" id="FNSN01000002">
    <property type="protein sequence ID" value="SEB30234.1"/>
    <property type="molecule type" value="Genomic_DNA"/>
</dbReference>
<name>A0A1H4I820_9MICC</name>
<evidence type="ECO:0000313" key="3">
    <source>
        <dbReference type="EMBL" id="SEB29439.1"/>
    </source>
</evidence>
<feature type="region of interest" description="Disordered" evidence="1">
    <location>
        <begin position="52"/>
        <end position="183"/>
    </location>
</feature>
<keyword evidence="2" id="KW-1133">Transmembrane helix</keyword>
<reference evidence="4 5" key="1">
    <citation type="submission" date="2016-10" db="EMBL/GenBank/DDBJ databases">
        <authorList>
            <person name="de Groot N.N."/>
        </authorList>
    </citation>
    <scope>NUCLEOTIDE SEQUENCE [LARGE SCALE GENOMIC DNA]</scope>
    <source>
        <strain evidence="4 5">DSM 10495</strain>
    </source>
</reference>
<protein>
    <submittedName>
        <fullName evidence="4">Uncharacterized protein</fullName>
    </submittedName>
</protein>